<sequence length="197" mass="21073">MTAGHAASLPGDLAAVLNAAWQLLEAAAGDIAAPLRTPVVIGLADNVPDGRVMVLRECHPSTAQLIFHTDLRSSKAKNLQRDSRVAIVGYDATRALQLRLQGRAHFQTDEAAIDAAWRATSPTARRNYATHLPPGARLESAGDGQPESIDDATARRNFARMIVDIAHIDWLNLAATGHSRAVFDASAGGWTGTWRVP</sequence>
<evidence type="ECO:0000259" key="1">
    <source>
        <dbReference type="Pfam" id="PF01243"/>
    </source>
</evidence>
<evidence type="ECO:0000313" key="3">
    <source>
        <dbReference type="Proteomes" id="UP000297737"/>
    </source>
</evidence>
<dbReference type="InterPro" id="IPR012349">
    <property type="entry name" value="Split_barrel_FMN-bd"/>
</dbReference>
<dbReference type="InterPro" id="IPR011576">
    <property type="entry name" value="Pyridox_Oxase_N"/>
</dbReference>
<dbReference type="Pfam" id="PF01243">
    <property type="entry name" value="PNPOx_N"/>
    <property type="match status" value="1"/>
</dbReference>
<dbReference type="EMBL" id="SIHO01000002">
    <property type="protein sequence ID" value="TFU02841.1"/>
    <property type="molecule type" value="Genomic_DNA"/>
</dbReference>
<comment type="caution">
    <text evidence="2">The sequence shown here is derived from an EMBL/GenBank/DDBJ whole genome shotgun (WGS) entry which is preliminary data.</text>
</comment>
<feature type="domain" description="Pyridoxamine 5'-phosphate oxidase N-terminal" evidence="1">
    <location>
        <begin position="45"/>
        <end position="128"/>
    </location>
</feature>
<dbReference type="OrthoDB" id="5120525at2"/>
<dbReference type="AlphaFoldDB" id="A0A4Y9EM13"/>
<dbReference type="RefSeq" id="WP_135245435.1">
    <property type="nucleotide sequence ID" value="NZ_SIHO01000002.1"/>
</dbReference>
<name>A0A4Y9EM13_9SPHN</name>
<proteinExistence type="predicted"/>
<gene>
    <name evidence="2" type="ORF">EUV02_06365</name>
</gene>
<evidence type="ECO:0000313" key="2">
    <source>
        <dbReference type="EMBL" id="TFU02841.1"/>
    </source>
</evidence>
<organism evidence="2 3">
    <name type="scientific">Glacieibacterium arshaanense</name>
    <dbReference type="NCBI Taxonomy" id="2511025"/>
    <lineage>
        <taxon>Bacteria</taxon>
        <taxon>Pseudomonadati</taxon>
        <taxon>Pseudomonadota</taxon>
        <taxon>Alphaproteobacteria</taxon>
        <taxon>Sphingomonadales</taxon>
        <taxon>Sphingosinicellaceae</taxon>
        <taxon>Glacieibacterium</taxon>
    </lineage>
</organism>
<reference evidence="2 3" key="1">
    <citation type="submission" date="2019-02" db="EMBL/GenBank/DDBJ databases">
        <title>Polymorphobacter sp. isolated from the lake at the Tibet of China.</title>
        <authorList>
            <person name="Li A."/>
        </authorList>
    </citation>
    <scope>NUCLEOTIDE SEQUENCE [LARGE SCALE GENOMIC DNA]</scope>
    <source>
        <strain evidence="2 3">DJ1R-1</strain>
    </source>
</reference>
<protein>
    <recommendedName>
        <fullName evidence="1">Pyridoxamine 5'-phosphate oxidase N-terminal domain-containing protein</fullName>
    </recommendedName>
</protein>
<accession>A0A4Y9EM13</accession>
<dbReference type="Gene3D" id="2.30.110.10">
    <property type="entry name" value="Electron Transport, Fmn-binding Protein, Chain A"/>
    <property type="match status" value="1"/>
</dbReference>
<keyword evidence="3" id="KW-1185">Reference proteome</keyword>
<dbReference type="SUPFAM" id="SSF50475">
    <property type="entry name" value="FMN-binding split barrel"/>
    <property type="match status" value="1"/>
</dbReference>
<dbReference type="Proteomes" id="UP000297737">
    <property type="component" value="Unassembled WGS sequence"/>
</dbReference>